<organism evidence="5 6">
    <name type="scientific">Nocardioides faecalis</name>
    <dbReference type="NCBI Taxonomy" id="2803858"/>
    <lineage>
        <taxon>Bacteria</taxon>
        <taxon>Bacillati</taxon>
        <taxon>Actinomycetota</taxon>
        <taxon>Actinomycetes</taxon>
        <taxon>Propionibacteriales</taxon>
        <taxon>Nocardioidaceae</taxon>
        <taxon>Nocardioides</taxon>
    </lineage>
</organism>
<dbReference type="PANTHER" id="PTHR12526">
    <property type="entry name" value="GLYCOSYLTRANSFERASE"/>
    <property type="match status" value="1"/>
</dbReference>
<keyword evidence="2" id="KW-0808">Transferase</keyword>
<evidence type="ECO:0000313" key="6">
    <source>
        <dbReference type="Proteomes" id="UP000663791"/>
    </source>
</evidence>
<evidence type="ECO:0000259" key="4">
    <source>
        <dbReference type="Pfam" id="PF13439"/>
    </source>
</evidence>
<protein>
    <submittedName>
        <fullName evidence="5">Glycosyltransferase</fullName>
    </submittedName>
</protein>
<feature type="domain" description="Glycosyltransferase subfamily 4-like N-terminal" evidence="4">
    <location>
        <begin position="13"/>
        <end position="159"/>
    </location>
</feature>
<comment type="caution">
    <text evidence="5">The sequence shown here is derived from an EMBL/GenBank/DDBJ whole genome shotgun (WGS) entry which is preliminary data.</text>
</comment>
<feature type="domain" description="Glycosyl transferase family 1" evidence="3">
    <location>
        <begin position="184"/>
        <end position="343"/>
    </location>
</feature>
<gene>
    <name evidence="5" type="ORF">JK386_06285</name>
</gene>
<dbReference type="Pfam" id="PF00534">
    <property type="entry name" value="Glycos_transf_1"/>
    <property type="match status" value="1"/>
</dbReference>
<dbReference type="RefSeq" id="WP_205290826.1">
    <property type="nucleotide sequence ID" value="NZ_CP074406.1"/>
</dbReference>
<reference evidence="5" key="1">
    <citation type="submission" date="2021-01" db="EMBL/GenBank/DDBJ databases">
        <title>Novel species in genus Nocardioides.</title>
        <authorList>
            <person name="Zhang G."/>
        </authorList>
    </citation>
    <scope>NUCLEOTIDE SEQUENCE</scope>
    <source>
        <strain evidence="5">Zg-536</strain>
    </source>
</reference>
<keyword evidence="1" id="KW-0328">Glycosyltransferase</keyword>
<name>A0A939BSC7_9ACTN</name>
<sequence>MRVLSVIPVLGAGGAEVVASMLARDVRAQGHESVLASAGGFRVGALTAAGVRHHRVPLDSRRPRDLLRSVSALRRAFDDRPDLVHAHNVKAAAVARAAFGPSVPVLTTLHGVPASALAHSARLLRASTDAVVAVSPYLAAQLEVYGVPAGSVHVVENAVENPVESPVENAVASPAGASSRTRAAVRAALGIAEDEVVVLCAARLAKQKRHDLLVEAWPRVADRAVLLLAGDGPTRGRVRAAVADAGLDGRVRLLGERSDVDRLLGAADLVVLPTDWEGLPISVLEAMAAGVPVVVSRVGGVLETLGEAVRLVAPGSAAALADALAELVDDPHRRATLGARGRELVQRRFAAERMLAGYREQYDALLARRAPVAAPVAAASVSGATPVAARTVTAAPAAPTSGIAR</sequence>
<dbReference type="AlphaFoldDB" id="A0A939BSC7"/>
<dbReference type="EMBL" id="JAERTX010000005">
    <property type="protein sequence ID" value="MBM9459504.1"/>
    <property type="molecule type" value="Genomic_DNA"/>
</dbReference>
<evidence type="ECO:0000313" key="5">
    <source>
        <dbReference type="EMBL" id="MBM9459504.1"/>
    </source>
</evidence>
<proteinExistence type="predicted"/>
<dbReference type="GO" id="GO:0016757">
    <property type="term" value="F:glycosyltransferase activity"/>
    <property type="evidence" value="ECO:0007669"/>
    <property type="project" value="UniProtKB-KW"/>
</dbReference>
<dbReference type="SUPFAM" id="SSF53756">
    <property type="entry name" value="UDP-Glycosyltransferase/glycogen phosphorylase"/>
    <property type="match status" value="1"/>
</dbReference>
<accession>A0A939BSC7</accession>
<evidence type="ECO:0000259" key="3">
    <source>
        <dbReference type="Pfam" id="PF00534"/>
    </source>
</evidence>
<evidence type="ECO:0000256" key="2">
    <source>
        <dbReference type="ARBA" id="ARBA00022679"/>
    </source>
</evidence>
<dbReference type="Proteomes" id="UP000663791">
    <property type="component" value="Unassembled WGS sequence"/>
</dbReference>
<dbReference type="InterPro" id="IPR001296">
    <property type="entry name" value="Glyco_trans_1"/>
</dbReference>
<dbReference type="Pfam" id="PF13439">
    <property type="entry name" value="Glyco_transf_4"/>
    <property type="match status" value="1"/>
</dbReference>
<dbReference type="InterPro" id="IPR028098">
    <property type="entry name" value="Glyco_trans_4-like_N"/>
</dbReference>
<dbReference type="Gene3D" id="3.40.50.2000">
    <property type="entry name" value="Glycogen Phosphorylase B"/>
    <property type="match status" value="2"/>
</dbReference>
<keyword evidence="6" id="KW-1185">Reference proteome</keyword>
<evidence type="ECO:0000256" key="1">
    <source>
        <dbReference type="ARBA" id="ARBA00022676"/>
    </source>
</evidence>